<accession>A0A2A4MPM3</accession>
<gene>
    <name evidence="2" type="ORF">COC19_04035</name>
</gene>
<dbReference type="EMBL" id="NVQR01000055">
    <property type="protein sequence ID" value="PCH61832.1"/>
    <property type="molecule type" value="Genomic_DNA"/>
</dbReference>
<dbReference type="Gene3D" id="2.30.30.320">
    <property type="entry name" value="DUF1653-like domain"/>
    <property type="match status" value="1"/>
</dbReference>
<dbReference type="AlphaFoldDB" id="A0A2A4MPM3"/>
<comment type="caution">
    <text evidence="2">The sequence shown here is derived from an EMBL/GenBank/DDBJ whole genome shotgun (WGS) entry which is preliminary data.</text>
</comment>
<feature type="domain" description="DUF1653" evidence="1">
    <location>
        <begin position="7"/>
        <end position="67"/>
    </location>
</feature>
<evidence type="ECO:0000313" key="2">
    <source>
        <dbReference type="EMBL" id="PCH61832.1"/>
    </source>
</evidence>
<name>A0A2A4MPM3_9GAMM</name>
<dbReference type="Pfam" id="PF07866">
    <property type="entry name" value="DUF1653"/>
    <property type="match status" value="1"/>
</dbReference>
<sequence length="76" mass="8856">MSSLSKGKYRHFKGNLYQVIDIARHSENQEEFVVYRALYGEGGLWIRPLSMFVETIERDGVQMKRFALIEATELDS</sequence>
<protein>
    <recommendedName>
        <fullName evidence="1">DUF1653 domain-containing protein</fullName>
    </recommendedName>
</protein>
<proteinExistence type="predicted"/>
<evidence type="ECO:0000313" key="3">
    <source>
        <dbReference type="Proteomes" id="UP000218172"/>
    </source>
</evidence>
<evidence type="ECO:0000259" key="1">
    <source>
        <dbReference type="Pfam" id="PF07866"/>
    </source>
</evidence>
<dbReference type="InterPro" id="IPR037135">
    <property type="entry name" value="DUF1653-like_dom_sf"/>
</dbReference>
<organism evidence="2 3">
    <name type="scientific">SAR86 cluster bacterium</name>
    <dbReference type="NCBI Taxonomy" id="2030880"/>
    <lineage>
        <taxon>Bacteria</taxon>
        <taxon>Pseudomonadati</taxon>
        <taxon>Pseudomonadota</taxon>
        <taxon>Gammaproteobacteria</taxon>
        <taxon>SAR86 cluster</taxon>
    </lineage>
</organism>
<reference evidence="3" key="1">
    <citation type="submission" date="2017-08" db="EMBL/GenBank/DDBJ databases">
        <title>A dynamic microbial community with high functional redundancy inhabits the cold, oxic subseafloor aquifer.</title>
        <authorList>
            <person name="Tully B.J."/>
            <person name="Wheat C.G."/>
            <person name="Glazer B.T."/>
            <person name="Huber J.A."/>
        </authorList>
    </citation>
    <scope>NUCLEOTIDE SEQUENCE [LARGE SCALE GENOMIC DNA]</scope>
</reference>
<dbReference type="InterPro" id="IPR023387">
    <property type="entry name" value="DUF1653-like_dom"/>
</dbReference>
<dbReference type="Proteomes" id="UP000218172">
    <property type="component" value="Unassembled WGS sequence"/>
</dbReference>